<sequence length="170" mass="19577">MSIKDKLKVEIRDGSISLEPNRGIFSSLIRFAVTMVGSAVIRAVFHEQLGEGGRLLCLGIIVYFFVHGVIDFVFRLNIRYEFNRYDNAVYRDNPLFGRKHIMNLDEVVIFVNNSSGDWYYAIGIKKKQFLKSYKISPGFGGGKISQRNAFEYEKEILEPIEELISKVQLR</sequence>
<keyword evidence="1" id="KW-1133">Transmembrane helix</keyword>
<keyword evidence="3" id="KW-1185">Reference proteome</keyword>
<name>A0A841N3F0_9FLAO</name>
<comment type="caution">
    <text evidence="2">The sequence shown here is derived from an EMBL/GenBank/DDBJ whole genome shotgun (WGS) entry which is preliminary data.</text>
</comment>
<gene>
    <name evidence="2" type="ORF">HNP36_000726</name>
</gene>
<feature type="transmembrane region" description="Helical" evidence="1">
    <location>
        <begin position="53"/>
        <end position="74"/>
    </location>
</feature>
<evidence type="ECO:0000256" key="1">
    <source>
        <dbReference type="SAM" id="Phobius"/>
    </source>
</evidence>
<proteinExistence type="predicted"/>
<dbReference type="RefSeq" id="WP_184160320.1">
    <property type="nucleotide sequence ID" value="NZ_JACHLC010000001.1"/>
</dbReference>
<dbReference type="Proteomes" id="UP000589738">
    <property type="component" value="Unassembled WGS sequence"/>
</dbReference>
<evidence type="ECO:0000313" key="3">
    <source>
        <dbReference type="Proteomes" id="UP000589738"/>
    </source>
</evidence>
<protein>
    <submittedName>
        <fullName evidence="2">Uncharacterized protein</fullName>
    </submittedName>
</protein>
<evidence type="ECO:0000313" key="2">
    <source>
        <dbReference type="EMBL" id="MBB6369673.1"/>
    </source>
</evidence>
<feature type="transmembrane region" description="Helical" evidence="1">
    <location>
        <begin position="21"/>
        <end position="41"/>
    </location>
</feature>
<dbReference type="EMBL" id="JACHLC010000001">
    <property type="protein sequence ID" value="MBB6369673.1"/>
    <property type="molecule type" value="Genomic_DNA"/>
</dbReference>
<accession>A0A841N3F0</accession>
<organism evidence="2 3">
    <name type="scientific">Chryseobacterium shigense</name>
    <dbReference type="NCBI Taxonomy" id="297244"/>
    <lineage>
        <taxon>Bacteria</taxon>
        <taxon>Pseudomonadati</taxon>
        <taxon>Bacteroidota</taxon>
        <taxon>Flavobacteriia</taxon>
        <taxon>Flavobacteriales</taxon>
        <taxon>Weeksellaceae</taxon>
        <taxon>Chryseobacterium group</taxon>
        <taxon>Chryseobacterium</taxon>
    </lineage>
</organism>
<reference evidence="2 3" key="1">
    <citation type="submission" date="2020-08" db="EMBL/GenBank/DDBJ databases">
        <title>Functional genomics of gut bacteria from endangered species of beetles.</title>
        <authorList>
            <person name="Carlos-Shanley C."/>
        </authorList>
    </citation>
    <scope>NUCLEOTIDE SEQUENCE [LARGE SCALE GENOMIC DNA]</scope>
    <source>
        <strain evidence="2 3">S00136</strain>
    </source>
</reference>
<keyword evidence="1" id="KW-0812">Transmembrane</keyword>
<keyword evidence="1" id="KW-0472">Membrane</keyword>
<dbReference type="AlphaFoldDB" id="A0A841N3F0"/>